<dbReference type="GO" id="GO:0005886">
    <property type="term" value="C:plasma membrane"/>
    <property type="evidence" value="ECO:0007669"/>
    <property type="project" value="TreeGrafter"/>
</dbReference>
<evidence type="ECO:0000256" key="1">
    <source>
        <dbReference type="SAM" id="Phobius"/>
    </source>
</evidence>
<keyword evidence="1" id="KW-0472">Membrane</keyword>
<dbReference type="InterPro" id="IPR008523">
    <property type="entry name" value="DUF805"/>
</dbReference>
<evidence type="ECO:0000313" key="4">
    <source>
        <dbReference type="Proteomes" id="UP000297617"/>
    </source>
</evidence>
<sequence length="98" mass="11270">MSFQDAIKVCFQKYVDFNGKSKRPEFWYWVAFTFIVTFLLNMFLPILGIVFSIGIFLPSISVGARRLHDVGMSGWWQLIGLTGIGLLVLIFFWAQKGK</sequence>
<name>A0A7I0HTW9_9LEPT</name>
<keyword evidence="1" id="KW-1133">Transmembrane helix</keyword>
<keyword evidence="1" id="KW-0812">Transmembrane</keyword>
<keyword evidence="4" id="KW-1185">Reference proteome</keyword>
<accession>A0A7I0HTW9</accession>
<reference evidence="3 5" key="2">
    <citation type="journal article" date="2019" name="PLoS Negl. Trop. Dis.">
        <title>Revisiting the worldwide diversity of Leptospira species in the environment.</title>
        <authorList>
            <person name="Vincent A.T."/>
            <person name="Schiettekatte O."/>
            <person name="Bourhy P."/>
            <person name="Veyrier F.J."/>
            <person name="Picardeau M."/>
        </authorList>
    </citation>
    <scope>NUCLEOTIDE SEQUENCE [LARGE SCALE GENOMIC DNA]</scope>
    <source>
        <strain evidence="3 5">201800273</strain>
        <strain evidence="2">201800295</strain>
    </source>
</reference>
<dbReference type="AlphaFoldDB" id="A0A7I0HTW9"/>
<dbReference type="PANTHER" id="PTHR34980:SF2">
    <property type="entry name" value="INNER MEMBRANE PROTEIN YHAH-RELATED"/>
    <property type="match status" value="1"/>
</dbReference>
<evidence type="ECO:0000313" key="3">
    <source>
        <dbReference type="EMBL" id="TGL07379.1"/>
    </source>
</evidence>
<dbReference type="Pfam" id="PF05656">
    <property type="entry name" value="DUF805"/>
    <property type="match status" value="1"/>
</dbReference>
<dbReference type="Proteomes" id="UP000297641">
    <property type="component" value="Unassembled WGS sequence"/>
</dbReference>
<dbReference type="Proteomes" id="UP000297617">
    <property type="component" value="Unassembled WGS sequence"/>
</dbReference>
<dbReference type="RefSeq" id="WP_135740919.1">
    <property type="nucleotide sequence ID" value="NZ_RQFD01000016.1"/>
</dbReference>
<dbReference type="EMBL" id="RQFT01000007">
    <property type="protein sequence ID" value="TGL07379.1"/>
    <property type="molecule type" value="Genomic_DNA"/>
</dbReference>
<organism evidence="3 5">
    <name type="scientific">Leptospira bouyouniensis</name>
    <dbReference type="NCBI Taxonomy" id="2484911"/>
    <lineage>
        <taxon>Bacteria</taxon>
        <taxon>Pseudomonadati</taxon>
        <taxon>Spirochaetota</taxon>
        <taxon>Spirochaetia</taxon>
        <taxon>Leptospirales</taxon>
        <taxon>Leptospiraceae</taxon>
        <taxon>Leptospira</taxon>
    </lineage>
</organism>
<dbReference type="PANTHER" id="PTHR34980">
    <property type="entry name" value="INNER MEMBRANE PROTEIN-RELATED-RELATED"/>
    <property type="match status" value="1"/>
</dbReference>
<dbReference type="EMBL" id="RQFD01000016">
    <property type="protein sequence ID" value="TGK46427.1"/>
    <property type="molecule type" value="Genomic_DNA"/>
</dbReference>
<proteinExistence type="predicted"/>
<gene>
    <name evidence="2" type="ORF">EHQ10_13635</name>
    <name evidence="3" type="ORF">EHQ43_08215</name>
</gene>
<evidence type="ECO:0000313" key="2">
    <source>
        <dbReference type="EMBL" id="TGK46427.1"/>
    </source>
</evidence>
<feature type="transmembrane region" description="Helical" evidence="1">
    <location>
        <begin position="75"/>
        <end position="94"/>
    </location>
</feature>
<dbReference type="OrthoDB" id="9812349at2"/>
<evidence type="ECO:0000313" key="5">
    <source>
        <dbReference type="Proteomes" id="UP000297641"/>
    </source>
</evidence>
<protein>
    <submittedName>
        <fullName evidence="3">DUF805 domain-containing protein</fullName>
    </submittedName>
</protein>
<feature type="transmembrane region" description="Helical" evidence="1">
    <location>
        <begin position="26"/>
        <end position="55"/>
    </location>
</feature>
<reference evidence="2" key="1">
    <citation type="submission" date="2018-10" db="EMBL/GenBank/DDBJ databases">
        <authorList>
            <person name="Vincent A.T."/>
            <person name="Schiettekatte O."/>
            <person name="Bourhy P."/>
            <person name="Veyrier F.J."/>
            <person name="Picardeau M."/>
        </authorList>
    </citation>
    <scope>NUCLEOTIDE SEQUENCE</scope>
    <source>
        <strain evidence="2">201800295</strain>
    </source>
</reference>
<comment type="caution">
    <text evidence="3">The sequence shown here is derived from an EMBL/GenBank/DDBJ whole genome shotgun (WGS) entry which is preliminary data.</text>
</comment>